<reference evidence="2" key="1">
    <citation type="submission" date="2019-09" db="EMBL/GenBank/DDBJ databases">
        <authorList>
            <consortium name="PulseNet: The National Subtyping Network for Foodborne Disease Surveillance"/>
            <person name="Tarr C.L."/>
            <person name="Trees E."/>
            <person name="Katz L.S."/>
            <person name="Carleton-Romer H.A."/>
            <person name="Stroika S."/>
            <person name="Kucerova Z."/>
            <person name="Roache K.F."/>
            <person name="Sabol A.L."/>
            <person name="Besser J."/>
            <person name="Gerner-Smidt P."/>
        </authorList>
    </citation>
    <scope>NUCLEOTIDE SEQUENCE</scope>
    <source>
        <strain evidence="2">PNUSAS103169</strain>
    </source>
</reference>
<gene>
    <name evidence="2" type="ORF">F7467_16690</name>
</gene>
<keyword evidence="1" id="KW-1133">Transmembrane helix</keyword>
<sequence>MAIPPSYKEIFMNTELLVPFISTALSGVGVYTHYYFKKYQAFRDLCQKVHRMMIDTLLGTKRLFSVSAPAQALKSELRIMLQQLSQEAQKLDIMTIRLPLKRLQREQRHVLRHADWLLPYLYSHLADNEGEFFLFLHDLAMDSDDKVLDFLTSLHDTKRFRNRRLQTGSTTCPERGQVNVNI</sequence>
<accession>A0A5V3UVE0</accession>
<dbReference type="EMBL" id="AALFWW010000033">
    <property type="protein sequence ID" value="ECZ0571873.1"/>
    <property type="molecule type" value="Genomic_DNA"/>
</dbReference>
<evidence type="ECO:0000313" key="2">
    <source>
        <dbReference type="EMBL" id="ECZ0571873.1"/>
    </source>
</evidence>
<dbReference type="AlphaFoldDB" id="A0A5V3UVE0"/>
<evidence type="ECO:0000256" key="1">
    <source>
        <dbReference type="SAM" id="Phobius"/>
    </source>
</evidence>
<comment type="caution">
    <text evidence="2">The sequence shown here is derived from an EMBL/GenBank/DDBJ whole genome shotgun (WGS) entry which is preliminary data.</text>
</comment>
<protein>
    <recommendedName>
        <fullName evidence="3">Periplasmic protein</fullName>
    </recommendedName>
</protein>
<feature type="transmembrane region" description="Helical" evidence="1">
    <location>
        <begin position="16"/>
        <end position="36"/>
    </location>
</feature>
<proteinExistence type="predicted"/>
<keyword evidence="1" id="KW-0472">Membrane</keyword>
<keyword evidence="1" id="KW-0812">Transmembrane</keyword>
<organism evidence="2">
    <name type="scientific">Salmonella enterica</name>
    <name type="common">Salmonella choleraesuis</name>
    <dbReference type="NCBI Taxonomy" id="28901"/>
    <lineage>
        <taxon>Bacteria</taxon>
        <taxon>Pseudomonadati</taxon>
        <taxon>Pseudomonadota</taxon>
        <taxon>Gammaproteobacteria</taxon>
        <taxon>Enterobacterales</taxon>
        <taxon>Enterobacteriaceae</taxon>
        <taxon>Salmonella</taxon>
    </lineage>
</organism>
<evidence type="ECO:0008006" key="3">
    <source>
        <dbReference type="Google" id="ProtNLM"/>
    </source>
</evidence>
<name>A0A5V3UVE0_SALER</name>